<gene>
    <name evidence="9 11" type="primary">gmk</name>
    <name evidence="11" type="ORF">GEAMG1_1482</name>
</gene>
<dbReference type="SUPFAM" id="SSF52540">
    <property type="entry name" value="P-loop containing nucleoside triphosphate hydrolases"/>
    <property type="match status" value="1"/>
</dbReference>
<dbReference type="GO" id="GO:0004385">
    <property type="term" value="F:GMP kinase activity"/>
    <property type="evidence" value="ECO:0007669"/>
    <property type="project" value="UniProtKB-EC"/>
</dbReference>
<proteinExistence type="inferred from homology"/>
<dbReference type="EMBL" id="OW150024">
    <property type="protein sequence ID" value="CAH2031312.1"/>
    <property type="molecule type" value="Genomic_DNA"/>
</dbReference>
<dbReference type="EC" id="2.7.4.8" evidence="2 9"/>
<evidence type="ECO:0000259" key="10">
    <source>
        <dbReference type="PROSITE" id="PS50052"/>
    </source>
</evidence>
<evidence type="ECO:0000256" key="2">
    <source>
        <dbReference type="ARBA" id="ARBA00012961"/>
    </source>
</evidence>
<keyword evidence="6 9" id="KW-0418">Kinase</keyword>
<feature type="binding site" evidence="9">
    <location>
        <begin position="12"/>
        <end position="19"/>
    </location>
    <ligand>
        <name>ATP</name>
        <dbReference type="ChEBI" id="CHEBI:30616"/>
    </ligand>
</feature>
<dbReference type="Gene3D" id="3.40.50.300">
    <property type="entry name" value="P-loop containing nucleotide triphosphate hydrolases"/>
    <property type="match status" value="1"/>
</dbReference>
<evidence type="ECO:0000256" key="3">
    <source>
        <dbReference type="ARBA" id="ARBA00016296"/>
    </source>
</evidence>
<keyword evidence="9" id="KW-0963">Cytoplasm</keyword>
<dbReference type="HAMAP" id="MF_00328">
    <property type="entry name" value="Guanylate_kinase"/>
    <property type="match status" value="1"/>
</dbReference>
<dbReference type="GO" id="GO:0047507">
    <property type="term" value="F:deoxynucleoside phosphate kinase activity, ATP as phosphate donor"/>
    <property type="evidence" value="ECO:0007669"/>
    <property type="project" value="UniProtKB-EC"/>
</dbReference>
<dbReference type="PROSITE" id="PS50052">
    <property type="entry name" value="GUANYLATE_KINASE_2"/>
    <property type="match status" value="1"/>
</dbReference>
<dbReference type="PANTHER" id="PTHR23117">
    <property type="entry name" value="GUANYLATE KINASE-RELATED"/>
    <property type="match status" value="1"/>
</dbReference>
<dbReference type="InterPro" id="IPR020590">
    <property type="entry name" value="Guanylate_kinase_CS"/>
</dbReference>
<dbReference type="InterPro" id="IPR008145">
    <property type="entry name" value="GK/Ca_channel_bsu"/>
</dbReference>
<dbReference type="SMART" id="SM00072">
    <property type="entry name" value="GuKc"/>
    <property type="match status" value="1"/>
</dbReference>
<evidence type="ECO:0000256" key="5">
    <source>
        <dbReference type="ARBA" id="ARBA00022741"/>
    </source>
</evidence>
<keyword evidence="5 9" id="KW-0547">Nucleotide-binding</keyword>
<comment type="subcellular location">
    <subcellularLocation>
        <location evidence="9">Cytoplasm</location>
    </subcellularLocation>
</comment>
<evidence type="ECO:0000256" key="7">
    <source>
        <dbReference type="ARBA" id="ARBA00022840"/>
    </source>
</evidence>
<comment type="function">
    <text evidence="9">Essential for recycling GMP and indirectly, cGMP.</text>
</comment>
<dbReference type="Proteomes" id="UP001295463">
    <property type="component" value="Chromosome"/>
</dbReference>
<dbReference type="PROSITE" id="PS00856">
    <property type="entry name" value="GUANYLATE_KINASE_1"/>
    <property type="match status" value="1"/>
</dbReference>
<dbReference type="InterPro" id="IPR027417">
    <property type="entry name" value="P-loop_NTPase"/>
</dbReference>
<evidence type="ECO:0000256" key="8">
    <source>
        <dbReference type="ARBA" id="ARBA00030128"/>
    </source>
</evidence>
<dbReference type="NCBIfam" id="TIGR03263">
    <property type="entry name" value="guanyl_kin"/>
    <property type="match status" value="1"/>
</dbReference>
<dbReference type="Gene3D" id="3.30.63.10">
    <property type="entry name" value="Guanylate Kinase phosphate binding domain"/>
    <property type="match status" value="1"/>
</dbReference>
<accession>A0ABN8HEL4</accession>
<comment type="catalytic activity">
    <reaction evidence="9">
        <text>GMP + ATP = GDP + ADP</text>
        <dbReference type="Rhea" id="RHEA:20780"/>
        <dbReference type="ChEBI" id="CHEBI:30616"/>
        <dbReference type="ChEBI" id="CHEBI:58115"/>
        <dbReference type="ChEBI" id="CHEBI:58189"/>
        <dbReference type="ChEBI" id="CHEBI:456216"/>
        <dbReference type="EC" id="2.7.4.8"/>
    </reaction>
</comment>
<dbReference type="PANTHER" id="PTHR23117:SF13">
    <property type="entry name" value="GUANYLATE KINASE"/>
    <property type="match status" value="1"/>
</dbReference>
<dbReference type="InterPro" id="IPR017665">
    <property type="entry name" value="Guanylate_kinase"/>
</dbReference>
<evidence type="ECO:0000256" key="6">
    <source>
        <dbReference type="ARBA" id="ARBA00022777"/>
    </source>
</evidence>
<protein>
    <recommendedName>
        <fullName evidence="3 9">Guanylate kinase</fullName>
        <ecNumber evidence="2 9">2.7.4.8</ecNumber>
    </recommendedName>
    <alternativeName>
        <fullName evidence="8 9">GMP kinase</fullName>
    </alternativeName>
</protein>
<evidence type="ECO:0000256" key="9">
    <source>
        <dbReference type="HAMAP-Rule" id="MF_00328"/>
    </source>
</evidence>
<evidence type="ECO:0000256" key="1">
    <source>
        <dbReference type="ARBA" id="ARBA00005790"/>
    </source>
</evidence>
<organism evidence="11 12">
    <name type="scientific">Trichlorobacter ammonificans</name>
    <dbReference type="NCBI Taxonomy" id="2916410"/>
    <lineage>
        <taxon>Bacteria</taxon>
        <taxon>Pseudomonadati</taxon>
        <taxon>Thermodesulfobacteriota</taxon>
        <taxon>Desulfuromonadia</taxon>
        <taxon>Geobacterales</taxon>
        <taxon>Geobacteraceae</taxon>
        <taxon>Trichlorobacter</taxon>
    </lineage>
</organism>
<reference evidence="11 12" key="1">
    <citation type="submission" date="2022-03" db="EMBL/GenBank/DDBJ databases">
        <authorList>
            <person name="Koch H."/>
        </authorList>
    </citation>
    <scope>NUCLEOTIDE SEQUENCE [LARGE SCALE GENOMIC DNA]</scope>
    <source>
        <strain evidence="11 12">G1</strain>
    </source>
</reference>
<dbReference type="CDD" id="cd00071">
    <property type="entry name" value="GMPK"/>
    <property type="match status" value="1"/>
</dbReference>
<keyword evidence="4 9" id="KW-0808">Transferase</keyword>
<comment type="similarity">
    <text evidence="1 9">Belongs to the guanylate kinase family.</text>
</comment>
<evidence type="ECO:0000313" key="11">
    <source>
        <dbReference type="EMBL" id="CAH2031312.1"/>
    </source>
</evidence>
<sequence length="202" mass="22578">MQPEGLLIVISAPSGAGKTTLCRELTRRFPALKESISYTTRQPRSGETDGVDYHFVTVERFREMIEADAFAEWAQVHDNYYGTAIATLEEARKGGIDILLDIDCQGAKILKNRGVTGVFVFVLPPSMAELRRRLESRSSDDRAVIERRIAAAASEIRESRWYDYIIVNDRLEDAQESLAAVVTAARCATGRMLGQVSKMFDI</sequence>
<keyword evidence="7 9" id="KW-0067">ATP-binding</keyword>
<evidence type="ECO:0000256" key="4">
    <source>
        <dbReference type="ARBA" id="ARBA00022679"/>
    </source>
</evidence>
<keyword evidence="12" id="KW-1185">Reference proteome</keyword>
<dbReference type="Pfam" id="PF00625">
    <property type="entry name" value="Guanylate_kin"/>
    <property type="match status" value="1"/>
</dbReference>
<name>A0ABN8HEL4_9BACT</name>
<dbReference type="InterPro" id="IPR008144">
    <property type="entry name" value="Guanylate_kin-like_dom"/>
</dbReference>
<dbReference type="RefSeq" id="WP_305732145.1">
    <property type="nucleotide sequence ID" value="NZ_OW150024.1"/>
</dbReference>
<evidence type="ECO:0000313" key="12">
    <source>
        <dbReference type="Proteomes" id="UP001295463"/>
    </source>
</evidence>
<feature type="domain" description="Guanylate kinase-like" evidence="10">
    <location>
        <begin position="5"/>
        <end position="183"/>
    </location>
</feature>